<dbReference type="WBParaSite" id="PS1159_v2.g18201.t1">
    <property type="protein sequence ID" value="PS1159_v2.g18201.t1"/>
    <property type="gene ID" value="PS1159_v2.g18201"/>
</dbReference>
<evidence type="ECO:0000313" key="2">
    <source>
        <dbReference type="WBParaSite" id="PS1159_v2.g18201.t1"/>
    </source>
</evidence>
<proteinExistence type="predicted"/>
<name>A0AC35FK19_9BILA</name>
<organism evidence="1 2">
    <name type="scientific">Panagrolaimus sp. PS1159</name>
    <dbReference type="NCBI Taxonomy" id="55785"/>
    <lineage>
        <taxon>Eukaryota</taxon>
        <taxon>Metazoa</taxon>
        <taxon>Ecdysozoa</taxon>
        <taxon>Nematoda</taxon>
        <taxon>Chromadorea</taxon>
        <taxon>Rhabditida</taxon>
        <taxon>Tylenchina</taxon>
        <taxon>Panagrolaimomorpha</taxon>
        <taxon>Panagrolaimoidea</taxon>
        <taxon>Panagrolaimidae</taxon>
        <taxon>Panagrolaimus</taxon>
    </lineage>
</organism>
<reference evidence="2" key="1">
    <citation type="submission" date="2022-11" db="UniProtKB">
        <authorList>
            <consortium name="WormBaseParasite"/>
        </authorList>
    </citation>
    <scope>IDENTIFICATION</scope>
</reference>
<sequence length="126" mass="14027">MAAVKLILFLMFGAISFALADSNVNLAGLFDDQWKALDRLRQRYPYSNFELSVEIKPNTLPPAPFPNGKFGSKVEKIPEEPKVLETIKAQESSKAPETTKAPKKPTTKKPKKIQPKSKNATKEAKN</sequence>
<evidence type="ECO:0000313" key="1">
    <source>
        <dbReference type="Proteomes" id="UP000887580"/>
    </source>
</evidence>
<accession>A0AC35FK19</accession>
<protein>
    <submittedName>
        <fullName evidence="2">Uncharacterized protein</fullName>
    </submittedName>
</protein>
<dbReference type="Proteomes" id="UP000887580">
    <property type="component" value="Unplaced"/>
</dbReference>